<evidence type="ECO:0000313" key="2">
    <source>
        <dbReference type="EMBL" id="RCW78875.1"/>
    </source>
</evidence>
<dbReference type="InterPro" id="IPR010982">
    <property type="entry name" value="Lambda_DNA-bd_dom_sf"/>
</dbReference>
<protein>
    <submittedName>
        <fullName evidence="2">Helix-turn-helix protein</fullName>
    </submittedName>
</protein>
<sequence length="83" mass="9258">MVTLIRNSAAARIDKDLGAKLRAFRLAAGLTQSELGELMGLSHSQLQKYEIGKDRMAASTLVQFCKVLKLDPMAFLGDHFHRR</sequence>
<dbReference type="SUPFAM" id="SSF47413">
    <property type="entry name" value="lambda repressor-like DNA-binding domains"/>
    <property type="match status" value="1"/>
</dbReference>
<dbReference type="EMBL" id="QPJM01000021">
    <property type="protein sequence ID" value="RCW78875.1"/>
    <property type="molecule type" value="Genomic_DNA"/>
</dbReference>
<proteinExistence type="predicted"/>
<name>A0A368YFE3_9HYPH</name>
<evidence type="ECO:0000313" key="3">
    <source>
        <dbReference type="Proteomes" id="UP000253324"/>
    </source>
</evidence>
<dbReference type="Gene3D" id="1.10.260.40">
    <property type="entry name" value="lambda repressor-like DNA-binding domains"/>
    <property type="match status" value="1"/>
</dbReference>
<dbReference type="SMART" id="SM00530">
    <property type="entry name" value="HTH_XRE"/>
    <property type="match status" value="1"/>
</dbReference>
<dbReference type="Proteomes" id="UP000253324">
    <property type="component" value="Unassembled WGS sequence"/>
</dbReference>
<comment type="caution">
    <text evidence="2">The sequence shown here is derived from an EMBL/GenBank/DDBJ whole genome shotgun (WGS) entry which is preliminary data.</text>
</comment>
<reference evidence="2 3" key="1">
    <citation type="submission" date="2018-07" db="EMBL/GenBank/DDBJ databases">
        <title>Genomic Encyclopedia of Type Strains, Phase III (KMG-III): the genomes of soil and plant-associated and newly described type strains.</title>
        <authorList>
            <person name="Whitman W."/>
        </authorList>
    </citation>
    <scope>NUCLEOTIDE SEQUENCE [LARGE SCALE GENOMIC DNA]</scope>
    <source>
        <strain evidence="2 3">31-25a</strain>
    </source>
</reference>
<dbReference type="InterPro" id="IPR001387">
    <property type="entry name" value="Cro/C1-type_HTH"/>
</dbReference>
<dbReference type="GO" id="GO:0003677">
    <property type="term" value="F:DNA binding"/>
    <property type="evidence" value="ECO:0007669"/>
    <property type="project" value="InterPro"/>
</dbReference>
<organism evidence="2 3">
    <name type="scientific">Phyllobacterium bourgognense</name>
    <dbReference type="NCBI Taxonomy" id="314236"/>
    <lineage>
        <taxon>Bacteria</taxon>
        <taxon>Pseudomonadati</taxon>
        <taxon>Pseudomonadota</taxon>
        <taxon>Alphaproteobacteria</taxon>
        <taxon>Hyphomicrobiales</taxon>
        <taxon>Phyllobacteriaceae</taxon>
        <taxon>Phyllobacterium</taxon>
    </lineage>
</organism>
<dbReference type="PROSITE" id="PS50943">
    <property type="entry name" value="HTH_CROC1"/>
    <property type="match status" value="1"/>
</dbReference>
<gene>
    <name evidence="2" type="ORF">C7476_12161</name>
</gene>
<accession>A0A368YFE3</accession>
<evidence type="ECO:0000259" key="1">
    <source>
        <dbReference type="PROSITE" id="PS50943"/>
    </source>
</evidence>
<dbReference type="CDD" id="cd00093">
    <property type="entry name" value="HTH_XRE"/>
    <property type="match status" value="1"/>
</dbReference>
<keyword evidence="3" id="KW-1185">Reference proteome</keyword>
<dbReference type="AlphaFoldDB" id="A0A368YFE3"/>
<feature type="domain" description="HTH cro/C1-type" evidence="1">
    <location>
        <begin position="21"/>
        <end position="76"/>
    </location>
</feature>
<dbReference type="Pfam" id="PF13560">
    <property type="entry name" value="HTH_31"/>
    <property type="match status" value="1"/>
</dbReference>